<dbReference type="Gene3D" id="3.40.630.30">
    <property type="match status" value="1"/>
</dbReference>
<dbReference type="Pfam" id="PF00583">
    <property type="entry name" value="Acetyltransf_1"/>
    <property type="match status" value="1"/>
</dbReference>
<protein>
    <submittedName>
        <fullName evidence="4">GNAT family acetyltransferase</fullName>
    </submittedName>
</protein>
<proteinExistence type="predicted"/>
<reference evidence="4 5" key="1">
    <citation type="submission" date="2014-03" db="EMBL/GenBank/DDBJ databases">
        <title>Genomics of Bifidobacteria.</title>
        <authorList>
            <person name="Ventura M."/>
            <person name="Milani C."/>
            <person name="Lugli G.A."/>
        </authorList>
    </citation>
    <scope>NUCLEOTIDE SEQUENCE [LARGE SCALE GENOMIC DNA]</scope>
    <source>
        <strain evidence="4 5">LMG 11591</strain>
    </source>
</reference>
<dbReference type="SUPFAM" id="SSF55729">
    <property type="entry name" value="Acyl-CoA N-acyltransferases (Nat)"/>
    <property type="match status" value="1"/>
</dbReference>
<name>A0A087BA23_9BIFI</name>
<evidence type="ECO:0000259" key="3">
    <source>
        <dbReference type="PROSITE" id="PS51186"/>
    </source>
</evidence>
<dbReference type="PANTHER" id="PTHR43420">
    <property type="entry name" value="ACETYLTRANSFERASE"/>
    <property type="match status" value="1"/>
</dbReference>
<keyword evidence="1 4" id="KW-0808">Transferase</keyword>
<evidence type="ECO:0000256" key="2">
    <source>
        <dbReference type="ARBA" id="ARBA00023315"/>
    </source>
</evidence>
<dbReference type="InterPro" id="IPR016181">
    <property type="entry name" value="Acyl_CoA_acyltransferase"/>
</dbReference>
<dbReference type="RefSeq" id="WP_026501931.1">
    <property type="nucleotide sequence ID" value="NZ_JGZB01000006.1"/>
</dbReference>
<keyword evidence="2" id="KW-0012">Acyltransferase</keyword>
<evidence type="ECO:0000313" key="4">
    <source>
        <dbReference type="EMBL" id="KFI67873.1"/>
    </source>
</evidence>
<dbReference type="Proteomes" id="UP000029052">
    <property type="component" value="Unassembled WGS sequence"/>
</dbReference>
<accession>A0A087BA23</accession>
<dbReference type="InterPro" id="IPR050680">
    <property type="entry name" value="YpeA/RimI_acetyltransf"/>
</dbReference>
<dbReference type="AlphaFoldDB" id="A0A087BA23"/>
<comment type="caution">
    <text evidence="4">The sequence shown here is derived from an EMBL/GenBank/DDBJ whole genome shotgun (WGS) entry which is preliminary data.</text>
</comment>
<gene>
    <name evidence="4" type="ORF">BMAGN_0864</name>
</gene>
<dbReference type="eggNOG" id="COG0456">
    <property type="taxonomic scope" value="Bacteria"/>
</dbReference>
<dbReference type="EMBL" id="JGZB01000006">
    <property type="protein sequence ID" value="KFI67873.1"/>
    <property type="molecule type" value="Genomic_DNA"/>
</dbReference>
<dbReference type="InterPro" id="IPR000182">
    <property type="entry name" value="GNAT_dom"/>
</dbReference>
<evidence type="ECO:0000313" key="5">
    <source>
        <dbReference type="Proteomes" id="UP000029052"/>
    </source>
</evidence>
<sequence>MIRRAKENDIPQIIALLRQVLEVHHNLRPDLFRTGSTKYSRQELRDIIANPDKPIFVYVDGTATSQDRILGYAFTAIQRHHGDNIITDITTLYIDDICVDADARGQHVATRLYRHCVDFARANHFHNVTLNVWEGNDAALAFYRAMGMGVQKTCMEQVL</sequence>
<evidence type="ECO:0000256" key="1">
    <source>
        <dbReference type="ARBA" id="ARBA00022679"/>
    </source>
</evidence>
<organism evidence="4 5">
    <name type="scientific">Bifidobacterium magnum</name>
    <dbReference type="NCBI Taxonomy" id="1692"/>
    <lineage>
        <taxon>Bacteria</taxon>
        <taxon>Bacillati</taxon>
        <taxon>Actinomycetota</taxon>
        <taxon>Actinomycetes</taxon>
        <taxon>Bifidobacteriales</taxon>
        <taxon>Bifidobacteriaceae</taxon>
        <taxon>Bifidobacterium</taxon>
    </lineage>
</organism>
<dbReference type="GO" id="GO:0016747">
    <property type="term" value="F:acyltransferase activity, transferring groups other than amino-acyl groups"/>
    <property type="evidence" value="ECO:0007669"/>
    <property type="project" value="InterPro"/>
</dbReference>
<feature type="domain" description="N-acetyltransferase" evidence="3">
    <location>
        <begin position="1"/>
        <end position="159"/>
    </location>
</feature>
<dbReference type="CDD" id="cd04301">
    <property type="entry name" value="NAT_SF"/>
    <property type="match status" value="1"/>
</dbReference>
<dbReference type="STRING" id="1692.BMAGN_0864"/>
<dbReference type="PROSITE" id="PS51186">
    <property type="entry name" value="GNAT"/>
    <property type="match status" value="1"/>
</dbReference>
<keyword evidence="5" id="KW-1185">Reference proteome</keyword>